<organism evidence="9 10">
    <name type="scientific">Armillaria tabescens</name>
    <name type="common">Ringless honey mushroom</name>
    <name type="synonym">Agaricus tabescens</name>
    <dbReference type="NCBI Taxonomy" id="1929756"/>
    <lineage>
        <taxon>Eukaryota</taxon>
        <taxon>Fungi</taxon>
        <taxon>Dikarya</taxon>
        <taxon>Basidiomycota</taxon>
        <taxon>Agaricomycotina</taxon>
        <taxon>Agaricomycetes</taxon>
        <taxon>Agaricomycetidae</taxon>
        <taxon>Agaricales</taxon>
        <taxon>Marasmiineae</taxon>
        <taxon>Physalacriaceae</taxon>
        <taxon>Desarmillaria</taxon>
    </lineage>
</organism>
<dbReference type="EMBL" id="JAUEPS010000063">
    <property type="protein sequence ID" value="KAK0442703.1"/>
    <property type="molecule type" value="Genomic_DNA"/>
</dbReference>
<keyword evidence="3 8" id="KW-0134">Cell wall</keyword>
<keyword evidence="6" id="KW-0325">Glycoprotein</keyword>
<name>A0AA39JHF3_ARMTA</name>
<comment type="subcellular location">
    <subcellularLocation>
        <location evidence="1 8">Secreted</location>
        <location evidence="1 8">Cell wall</location>
    </subcellularLocation>
</comment>
<dbReference type="CDD" id="cd23507">
    <property type="entry name" value="hydrophobin_I"/>
    <property type="match status" value="1"/>
</dbReference>
<dbReference type="SMART" id="SM00075">
    <property type="entry name" value="HYDRO"/>
    <property type="match status" value="1"/>
</dbReference>
<evidence type="ECO:0000256" key="4">
    <source>
        <dbReference type="ARBA" id="ARBA00022525"/>
    </source>
</evidence>
<gene>
    <name evidence="9" type="ORF">EV420DRAFT_1074294</name>
</gene>
<keyword evidence="5 8" id="KW-1015">Disulfide bond</keyword>
<dbReference type="RefSeq" id="XP_060324390.1">
    <property type="nucleotide sequence ID" value="XM_060465658.1"/>
</dbReference>
<proteinExistence type="inferred from homology"/>
<dbReference type="GO" id="GO:0005199">
    <property type="term" value="F:structural constituent of cell wall"/>
    <property type="evidence" value="ECO:0007669"/>
    <property type="project" value="InterPro"/>
</dbReference>
<dbReference type="GeneID" id="85349206"/>
<keyword evidence="4 8" id="KW-0964">Secreted</keyword>
<comment type="similarity">
    <text evidence="2 8">Belongs to the fungal hydrophobin family.</text>
</comment>
<evidence type="ECO:0000256" key="5">
    <source>
        <dbReference type="ARBA" id="ARBA00023157"/>
    </source>
</evidence>
<comment type="caution">
    <text evidence="9">The sequence shown here is derived from an EMBL/GenBank/DDBJ whole genome shotgun (WGS) entry which is preliminary data.</text>
</comment>
<dbReference type="Proteomes" id="UP001175211">
    <property type="component" value="Unassembled WGS sequence"/>
</dbReference>
<evidence type="ECO:0000256" key="1">
    <source>
        <dbReference type="ARBA" id="ARBA00004191"/>
    </source>
</evidence>
<dbReference type="GO" id="GO:0009277">
    <property type="term" value="C:fungal-type cell wall"/>
    <property type="evidence" value="ECO:0007669"/>
    <property type="project" value="InterPro"/>
</dbReference>
<evidence type="ECO:0000256" key="6">
    <source>
        <dbReference type="ARBA" id="ARBA00023180"/>
    </source>
</evidence>
<keyword evidence="8" id="KW-0732">Signal</keyword>
<keyword evidence="10" id="KW-1185">Reference proteome</keyword>
<evidence type="ECO:0000313" key="10">
    <source>
        <dbReference type="Proteomes" id="UP001175211"/>
    </source>
</evidence>
<evidence type="ECO:0000256" key="2">
    <source>
        <dbReference type="ARBA" id="ARBA00010446"/>
    </source>
</evidence>
<dbReference type="InterPro" id="IPR001338">
    <property type="entry name" value="Class_I_Hydrophobin"/>
</dbReference>
<reference evidence="9" key="1">
    <citation type="submission" date="2023-06" db="EMBL/GenBank/DDBJ databases">
        <authorList>
            <consortium name="Lawrence Berkeley National Laboratory"/>
            <person name="Ahrendt S."/>
            <person name="Sahu N."/>
            <person name="Indic B."/>
            <person name="Wong-Bajracharya J."/>
            <person name="Merenyi Z."/>
            <person name="Ke H.-M."/>
            <person name="Monk M."/>
            <person name="Kocsube S."/>
            <person name="Drula E."/>
            <person name="Lipzen A."/>
            <person name="Balint B."/>
            <person name="Henrissat B."/>
            <person name="Andreopoulos B."/>
            <person name="Martin F.M."/>
            <person name="Harder C.B."/>
            <person name="Rigling D."/>
            <person name="Ford K.L."/>
            <person name="Foster G.D."/>
            <person name="Pangilinan J."/>
            <person name="Papanicolaou A."/>
            <person name="Barry K."/>
            <person name="LaButti K."/>
            <person name="Viragh M."/>
            <person name="Koriabine M."/>
            <person name="Yan M."/>
            <person name="Riley R."/>
            <person name="Champramary S."/>
            <person name="Plett K.L."/>
            <person name="Tsai I.J."/>
            <person name="Slot J."/>
            <person name="Sipos G."/>
            <person name="Plett J."/>
            <person name="Nagy L.G."/>
            <person name="Grigoriev I.V."/>
        </authorList>
    </citation>
    <scope>NUCLEOTIDE SEQUENCE</scope>
    <source>
        <strain evidence="9">CCBAS 213</strain>
    </source>
</reference>
<dbReference type="Pfam" id="PF01185">
    <property type="entry name" value="Hydrophobin"/>
    <property type="match status" value="1"/>
</dbReference>
<evidence type="ECO:0000313" key="9">
    <source>
        <dbReference type="EMBL" id="KAK0442703.1"/>
    </source>
</evidence>
<dbReference type="AlphaFoldDB" id="A0AA39JHF3"/>
<evidence type="ECO:0000256" key="3">
    <source>
        <dbReference type="ARBA" id="ARBA00022512"/>
    </source>
</evidence>
<accession>A0AA39JHF3</accession>
<evidence type="ECO:0000256" key="7">
    <source>
        <dbReference type="ARBA" id="ARBA00093546"/>
    </source>
</evidence>
<sequence>MNGVKAPGASSQRQRGLCHWYRAMLCIYSERNDLSPSVTGLLGSLGVDISTLTGNIGLTCSTIAVIGPISVTQCNNQVVCCSNNTFNGVVALGCNPINTGL</sequence>
<comment type="subunit">
    <text evidence="7">Self-assembles to form functional amyloid fibrils called rodlets. Self-assembly into fibrillar rodlets occurs spontaneously at hydrophobic:hydrophilic interfaces and the rodlets further associate laterally to form amphipathic monolayers.</text>
</comment>
<evidence type="ECO:0000256" key="8">
    <source>
        <dbReference type="RuleBase" id="RU365009"/>
    </source>
</evidence>
<protein>
    <recommendedName>
        <fullName evidence="8">Hydrophobin</fullName>
    </recommendedName>
</protein>